<sequence length="163" mass="18372">MDKNDGFNNKIEDKEEKLVDLNLKVDEVHQMVEIHLKLIFEPKEDGMQNTTLSFPPLYYSHNILPKVTIEDSVTIEKDYLTKDLHKNPLTVPEQPSNGGEHKTTYKVVDSTNMLGSKSPQNYSIKGDNSSENPLQVNILHLELNGGVEVSIPLTASEQQINSK</sequence>
<dbReference type="Proteomes" id="UP000824469">
    <property type="component" value="Unassembled WGS sequence"/>
</dbReference>
<evidence type="ECO:0000313" key="3">
    <source>
        <dbReference type="Proteomes" id="UP000824469"/>
    </source>
</evidence>
<organism evidence="2 3">
    <name type="scientific">Taxus chinensis</name>
    <name type="common">Chinese yew</name>
    <name type="synonym">Taxus wallichiana var. chinensis</name>
    <dbReference type="NCBI Taxonomy" id="29808"/>
    <lineage>
        <taxon>Eukaryota</taxon>
        <taxon>Viridiplantae</taxon>
        <taxon>Streptophyta</taxon>
        <taxon>Embryophyta</taxon>
        <taxon>Tracheophyta</taxon>
        <taxon>Spermatophyta</taxon>
        <taxon>Pinopsida</taxon>
        <taxon>Pinidae</taxon>
        <taxon>Conifers II</taxon>
        <taxon>Cupressales</taxon>
        <taxon>Taxaceae</taxon>
        <taxon>Taxus</taxon>
    </lineage>
</organism>
<name>A0AA38FIS6_TAXCH</name>
<evidence type="ECO:0000256" key="1">
    <source>
        <dbReference type="SAM" id="Coils"/>
    </source>
</evidence>
<dbReference type="EMBL" id="JAHRHJ020000008">
    <property type="protein sequence ID" value="KAH9303776.1"/>
    <property type="molecule type" value="Genomic_DNA"/>
</dbReference>
<protein>
    <submittedName>
        <fullName evidence="2">Uncharacterized protein</fullName>
    </submittedName>
</protein>
<feature type="coiled-coil region" evidence="1">
    <location>
        <begin position="4"/>
        <end position="31"/>
    </location>
</feature>
<comment type="caution">
    <text evidence="2">The sequence shown here is derived from an EMBL/GenBank/DDBJ whole genome shotgun (WGS) entry which is preliminary data.</text>
</comment>
<reference evidence="2 3" key="1">
    <citation type="journal article" date="2021" name="Nat. Plants">
        <title>The Taxus genome provides insights into paclitaxel biosynthesis.</title>
        <authorList>
            <person name="Xiong X."/>
            <person name="Gou J."/>
            <person name="Liao Q."/>
            <person name="Li Y."/>
            <person name="Zhou Q."/>
            <person name="Bi G."/>
            <person name="Li C."/>
            <person name="Du R."/>
            <person name="Wang X."/>
            <person name="Sun T."/>
            <person name="Guo L."/>
            <person name="Liang H."/>
            <person name="Lu P."/>
            <person name="Wu Y."/>
            <person name="Zhang Z."/>
            <person name="Ro D.K."/>
            <person name="Shang Y."/>
            <person name="Huang S."/>
            <person name="Yan J."/>
        </authorList>
    </citation>
    <scope>NUCLEOTIDE SEQUENCE [LARGE SCALE GENOMIC DNA]</scope>
    <source>
        <strain evidence="2">Ta-2019</strain>
    </source>
</reference>
<keyword evidence="3" id="KW-1185">Reference proteome</keyword>
<dbReference type="AlphaFoldDB" id="A0AA38FIS6"/>
<feature type="non-terminal residue" evidence="2">
    <location>
        <position position="163"/>
    </location>
</feature>
<gene>
    <name evidence="2" type="ORF">KI387_008180</name>
</gene>
<accession>A0AA38FIS6</accession>
<keyword evidence="1" id="KW-0175">Coiled coil</keyword>
<proteinExistence type="predicted"/>
<evidence type="ECO:0000313" key="2">
    <source>
        <dbReference type="EMBL" id="KAH9303776.1"/>
    </source>
</evidence>